<feature type="domain" description="TonB C-terminal" evidence="11">
    <location>
        <begin position="45"/>
        <end position="134"/>
    </location>
</feature>
<keyword evidence="8" id="KW-1133">Transmembrane helix</keyword>
<evidence type="ECO:0000256" key="1">
    <source>
        <dbReference type="ARBA" id="ARBA00004383"/>
    </source>
</evidence>
<dbReference type="Proteomes" id="UP000232883">
    <property type="component" value="Chromosome"/>
</dbReference>
<dbReference type="EMBL" id="CP025096">
    <property type="protein sequence ID" value="AUD04156.1"/>
    <property type="molecule type" value="Genomic_DNA"/>
</dbReference>
<dbReference type="Gene3D" id="3.30.1150.10">
    <property type="match status" value="1"/>
</dbReference>
<evidence type="ECO:0000256" key="2">
    <source>
        <dbReference type="ARBA" id="ARBA00006555"/>
    </source>
</evidence>
<gene>
    <name evidence="12" type="ORF">CWM47_21350</name>
</gene>
<dbReference type="PANTHER" id="PTHR33446:SF2">
    <property type="entry name" value="PROTEIN TONB"/>
    <property type="match status" value="1"/>
</dbReference>
<dbReference type="NCBIfam" id="TIGR01352">
    <property type="entry name" value="tonB_Cterm"/>
    <property type="match status" value="1"/>
</dbReference>
<evidence type="ECO:0000256" key="3">
    <source>
        <dbReference type="ARBA" id="ARBA00022448"/>
    </source>
</evidence>
<dbReference type="InterPro" id="IPR006260">
    <property type="entry name" value="TonB/TolA_C"/>
</dbReference>
<keyword evidence="10" id="KW-0732">Signal</keyword>
<evidence type="ECO:0000256" key="5">
    <source>
        <dbReference type="ARBA" id="ARBA00022519"/>
    </source>
</evidence>
<evidence type="ECO:0000256" key="8">
    <source>
        <dbReference type="ARBA" id="ARBA00022989"/>
    </source>
</evidence>
<evidence type="ECO:0000256" key="7">
    <source>
        <dbReference type="ARBA" id="ARBA00022927"/>
    </source>
</evidence>
<keyword evidence="5" id="KW-0997">Cell inner membrane</keyword>
<feature type="signal peptide" evidence="10">
    <location>
        <begin position="1"/>
        <end position="20"/>
    </location>
</feature>
<protein>
    <recommendedName>
        <fullName evidence="11">TonB C-terminal domain-containing protein</fullName>
    </recommendedName>
</protein>
<feature type="chain" id="PRO_5014959820" description="TonB C-terminal domain-containing protein" evidence="10">
    <location>
        <begin position="21"/>
        <end position="134"/>
    </location>
</feature>
<dbReference type="GO" id="GO:0055085">
    <property type="term" value="P:transmembrane transport"/>
    <property type="evidence" value="ECO:0007669"/>
    <property type="project" value="InterPro"/>
</dbReference>
<evidence type="ECO:0000313" key="12">
    <source>
        <dbReference type="EMBL" id="AUD04156.1"/>
    </source>
</evidence>
<dbReference type="GO" id="GO:0098797">
    <property type="term" value="C:plasma membrane protein complex"/>
    <property type="evidence" value="ECO:0007669"/>
    <property type="project" value="TreeGrafter"/>
</dbReference>
<dbReference type="KEGG" id="spir:CWM47_21350"/>
<organism evidence="12 13">
    <name type="scientific">Spirosoma pollinicola</name>
    <dbReference type="NCBI Taxonomy" id="2057025"/>
    <lineage>
        <taxon>Bacteria</taxon>
        <taxon>Pseudomonadati</taxon>
        <taxon>Bacteroidota</taxon>
        <taxon>Cytophagia</taxon>
        <taxon>Cytophagales</taxon>
        <taxon>Cytophagaceae</taxon>
        <taxon>Spirosoma</taxon>
    </lineage>
</organism>
<dbReference type="GO" id="GO:0031992">
    <property type="term" value="F:energy transducer activity"/>
    <property type="evidence" value="ECO:0007669"/>
    <property type="project" value="TreeGrafter"/>
</dbReference>
<dbReference type="GO" id="GO:0015031">
    <property type="term" value="P:protein transport"/>
    <property type="evidence" value="ECO:0007669"/>
    <property type="project" value="UniProtKB-KW"/>
</dbReference>
<evidence type="ECO:0000256" key="6">
    <source>
        <dbReference type="ARBA" id="ARBA00022692"/>
    </source>
</evidence>
<dbReference type="InterPro" id="IPR037682">
    <property type="entry name" value="TonB_C"/>
</dbReference>
<dbReference type="OrthoDB" id="9812355at2"/>
<dbReference type="SUPFAM" id="SSF74653">
    <property type="entry name" value="TolA/TonB C-terminal domain"/>
    <property type="match status" value="1"/>
</dbReference>
<accession>A0A2K8Z2P4</accession>
<keyword evidence="6" id="KW-0812">Transmembrane</keyword>
<evidence type="ECO:0000313" key="13">
    <source>
        <dbReference type="Proteomes" id="UP000232883"/>
    </source>
</evidence>
<dbReference type="RefSeq" id="WP_100990222.1">
    <property type="nucleotide sequence ID" value="NZ_CP025096.1"/>
</dbReference>
<comment type="subcellular location">
    <subcellularLocation>
        <location evidence="1">Cell inner membrane</location>
        <topology evidence="1">Single-pass membrane protein</topology>
        <orientation evidence="1">Periplasmic side</orientation>
    </subcellularLocation>
</comment>
<dbReference type="AlphaFoldDB" id="A0A2K8Z2P4"/>
<keyword evidence="13" id="KW-1185">Reference proteome</keyword>
<reference evidence="12 13" key="1">
    <citation type="submission" date="2017-11" db="EMBL/GenBank/DDBJ databases">
        <title>Taxonomic description and genome sequences of Spirosoma HA7 sp. nov., isolated from pollen microhabitat of Corylus avellana.</title>
        <authorList>
            <person name="Ambika Manirajan B."/>
            <person name="Suarez C."/>
            <person name="Ratering S."/>
            <person name="Geissler-Plaum R."/>
            <person name="Cardinale M."/>
            <person name="Sylvia S."/>
        </authorList>
    </citation>
    <scope>NUCLEOTIDE SEQUENCE [LARGE SCALE GENOMIC DNA]</scope>
    <source>
        <strain evidence="12 13">HA7</strain>
    </source>
</reference>
<evidence type="ECO:0000256" key="10">
    <source>
        <dbReference type="SAM" id="SignalP"/>
    </source>
</evidence>
<proteinExistence type="inferred from homology"/>
<sequence>MRSIFASFVMLMSLCSSTQAQQLDPGSSPQRVIYATTEQQPEFPGGLAKLKEYIQKNLRYPSSAQKAMKEGTVFLNFIVSEKGTPEDVRVRMPVDPALDAEAIRLVQSMPNWTPAKIAGKSVACRYNLPIKFAL</sequence>
<keyword evidence="4" id="KW-1003">Cell membrane</keyword>
<evidence type="ECO:0000259" key="11">
    <source>
        <dbReference type="PROSITE" id="PS52015"/>
    </source>
</evidence>
<keyword evidence="3" id="KW-0813">Transport</keyword>
<dbReference type="PROSITE" id="PS52015">
    <property type="entry name" value="TONB_CTD"/>
    <property type="match status" value="1"/>
</dbReference>
<comment type="similarity">
    <text evidence="2">Belongs to the TonB family.</text>
</comment>
<evidence type="ECO:0000256" key="4">
    <source>
        <dbReference type="ARBA" id="ARBA00022475"/>
    </source>
</evidence>
<evidence type="ECO:0000256" key="9">
    <source>
        <dbReference type="ARBA" id="ARBA00023136"/>
    </source>
</evidence>
<name>A0A2K8Z2P4_9BACT</name>
<dbReference type="Pfam" id="PF03544">
    <property type="entry name" value="TonB_C"/>
    <property type="match status" value="1"/>
</dbReference>
<dbReference type="PANTHER" id="PTHR33446">
    <property type="entry name" value="PROTEIN TONB-RELATED"/>
    <property type="match status" value="1"/>
</dbReference>
<dbReference type="InterPro" id="IPR051045">
    <property type="entry name" value="TonB-dependent_transducer"/>
</dbReference>
<keyword evidence="7" id="KW-0653">Protein transport</keyword>
<keyword evidence="9" id="KW-0472">Membrane</keyword>